<evidence type="ECO:0000256" key="19">
    <source>
        <dbReference type="RuleBase" id="RU000633"/>
    </source>
</evidence>
<evidence type="ECO:0000256" key="21">
    <source>
        <dbReference type="SAM" id="Phobius"/>
    </source>
</evidence>
<dbReference type="PROSITE" id="PS52047">
    <property type="entry name" value="I_EGF_2"/>
    <property type="match status" value="1"/>
</dbReference>
<name>A0AA38IEW3_9CUCU</name>
<keyword evidence="16 18" id="KW-1015">Disulfide bond</keyword>
<keyword evidence="20" id="KW-0175">Coiled coil</keyword>
<comment type="similarity">
    <text evidence="2 19">Belongs to the integrin beta chain family.</text>
</comment>
<dbReference type="EMBL" id="JALNTZ010000004">
    <property type="protein sequence ID" value="KAJ3653854.1"/>
    <property type="molecule type" value="Genomic_DNA"/>
</dbReference>
<dbReference type="PIRSF" id="PIRSF002512">
    <property type="entry name" value="Integrin_B"/>
    <property type="match status" value="1"/>
</dbReference>
<dbReference type="GO" id="GO:0005925">
    <property type="term" value="C:focal adhesion"/>
    <property type="evidence" value="ECO:0007669"/>
    <property type="project" value="TreeGrafter"/>
</dbReference>
<proteinExistence type="inferred from homology"/>
<dbReference type="PANTHER" id="PTHR10082:SF60">
    <property type="entry name" value="INTEGRIN BETA-PS"/>
    <property type="match status" value="1"/>
</dbReference>
<feature type="disulfide bond" evidence="18">
    <location>
        <begin position="561"/>
        <end position="595"/>
    </location>
</feature>
<evidence type="ECO:0000256" key="12">
    <source>
        <dbReference type="ARBA" id="ARBA00022889"/>
    </source>
</evidence>
<dbReference type="GO" id="GO:0008305">
    <property type="term" value="C:integrin complex"/>
    <property type="evidence" value="ECO:0007669"/>
    <property type="project" value="TreeGrafter"/>
</dbReference>
<dbReference type="InterPro" id="IPR057243">
    <property type="entry name" value="Integrin_I-EGF_CS"/>
</dbReference>
<evidence type="ECO:0000256" key="15">
    <source>
        <dbReference type="ARBA" id="ARBA00023136"/>
    </source>
</evidence>
<dbReference type="SUPFAM" id="SSF69179">
    <property type="entry name" value="Integrin domains"/>
    <property type="match status" value="1"/>
</dbReference>
<evidence type="ECO:0000256" key="5">
    <source>
        <dbReference type="ARBA" id="ARBA00022553"/>
    </source>
</evidence>
<dbReference type="PROSITE" id="PS00022">
    <property type="entry name" value="EGF_1"/>
    <property type="match status" value="1"/>
</dbReference>
<protein>
    <recommendedName>
        <fullName evidence="19">Integrin beta</fullName>
    </recommendedName>
</protein>
<dbReference type="InterPro" id="IPR057073">
    <property type="entry name" value="EGF_integrin_2"/>
</dbReference>
<feature type="disulfide bond" evidence="18">
    <location>
        <begin position="487"/>
        <end position="500"/>
    </location>
</feature>
<dbReference type="InterPro" id="IPR036465">
    <property type="entry name" value="vWFA_dom_sf"/>
</dbReference>
<dbReference type="SMART" id="SM00187">
    <property type="entry name" value="INB"/>
    <property type="match status" value="1"/>
</dbReference>
<feature type="domain" description="EGF-like" evidence="23">
    <location>
        <begin position="565"/>
        <end position="576"/>
    </location>
</feature>
<dbReference type="InterPro" id="IPR002369">
    <property type="entry name" value="Integrin_bsu_VWA"/>
</dbReference>
<feature type="disulfide bond" evidence="18">
    <location>
        <begin position="523"/>
        <end position="538"/>
    </location>
</feature>
<dbReference type="GO" id="GO:0007160">
    <property type="term" value="P:cell-matrix adhesion"/>
    <property type="evidence" value="ECO:0007669"/>
    <property type="project" value="TreeGrafter"/>
</dbReference>
<dbReference type="FunFam" id="1.20.5.100:FF:000002">
    <property type="entry name" value="Integrin beta"/>
    <property type="match status" value="1"/>
</dbReference>
<dbReference type="Proteomes" id="UP001168821">
    <property type="component" value="Unassembled WGS sequence"/>
</dbReference>
<evidence type="ECO:0000256" key="14">
    <source>
        <dbReference type="ARBA" id="ARBA00023037"/>
    </source>
</evidence>
<keyword evidence="6 19" id="KW-0812">Transmembrane</keyword>
<feature type="disulfide bond" evidence="18">
    <location>
        <begin position="388"/>
        <end position="396"/>
    </location>
</feature>
<evidence type="ECO:0000256" key="10">
    <source>
        <dbReference type="ARBA" id="ARBA00022837"/>
    </source>
</evidence>
<feature type="disulfide bond" evidence="18">
    <location>
        <begin position="516"/>
        <end position="521"/>
    </location>
</feature>
<dbReference type="InterPro" id="IPR032695">
    <property type="entry name" value="Integrin_dom_sf"/>
</dbReference>
<dbReference type="SUPFAM" id="SSF57196">
    <property type="entry name" value="EGF/Laminin"/>
    <property type="match status" value="1"/>
</dbReference>
<evidence type="ECO:0000256" key="16">
    <source>
        <dbReference type="ARBA" id="ARBA00023157"/>
    </source>
</evidence>
<dbReference type="GO" id="GO:0033627">
    <property type="term" value="P:cell adhesion mediated by integrin"/>
    <property type="evidence" value="ECO:0007669"/>
    <property type="project" value="TreeGrafter"/>
</dbReference>
<keyword evidence="17" id="KW-0325">Glycoprotein</keyword>
<dbReference type="PROSITE" id="PS00243">
    <property type="entry name" value="I_EGF_1"/>
    <property type="match status" value="1"/>
</dbReference>
<dbReference type="Pfam" id="PF18372">
    <property type="entry name" value="I-EGF_1"/>
    <property type="match status" value="1"/>
</dbReference>
<dbReference type="FunFam" id="2.10.25.10:FF:000304">
    <property type="entry name" value="Integrin beta"/>
    <property type="match status" value="1"/>
</dbReference>
<dbReference type="FunFam" id="3.40.50.410:FF:000002">
    <property type="entry name" value="Integrin beta"/>
    <property type="match status" value="1"/>
</dbReference>
<feature type="disulfide bond" evidence="18">
    <location>
        <begin position="518"/>
        <end position="553"/>
    </location>
</feature>
<feature type="coiled-coil region" evidence="20">
    <location>
        <begin position="127"/>
        <end position="154"/>
    </location>
</feature>
<feature type="disulfide bond" evidence="18">
    <location>
        <begin position="34"/>
        <end position="63"/>
    </location>
</feature>
<evidence type="ECO:0000256" key="20">
    <source>
        <dbReference type="SAM" id="Coils"/>
    </source>
</evidence>
<keyword evidence="14 19" id="KW-0401">Integrin</keyword>
<comment type="caution">
    <text evidence="24">The sequence shown here is derived from an EMBL/GenBank/DDBJ whole genome shotgun (WGS) entry which is preliminary data.</text>
</comment>
<dbReference type="PRINTS" id="PR01186">
    <property type="entry name" value="INTEGRINB"/>
</dbReference>
<dbReference type="Gene3D" id="4.10.1240.30">
    <property type="match status" value="1"/>
</dbReference>
<evidence type="ECO:0000256" key="8">
    <source>
        <dbReference type="ARBA" id="ARBA00022729"/>
    </source>
</evidence>
<feature type="disulfide bond" evidence="18">
    <location>
        <begin position="601"/>
        <end position="606"/>
    </location>
</feature>
<dbReference type="PANTHER" id="PTHR10082">
    <property type="entry name" value="INTEGRIN BETA SUBUNIT"/>
    <property type="match status" value="1"/>
</dbReference>
<comment type="subcellular location">
    <subcellularLocation>
        <location evidence="1 19">Cell membrane</location>
        <topology evidence="1 19">Single-pass type I membrane protein</topology>
    </subcellularLocation>
</comment>
<keyword evidence="3" id="KW-1003">Cell membrane</keyword>
<keyword evidence="15 21" id="KW-0472">Membrane</keyword>
<dbReference type="GO" id="GO:0046872">
    <property type="term" value="F:metal ion binding"/>
    <property type="evidence" value="ECO:0007669"/>
    <property type="project" value="UniProtKB-KW"/>
</dbReference>
<dbReference type="Gene3D" id="2.60.40.1510">
    <property type="entry name" value="ntegrin, alpha v. Chain A, domain 3"/>
    <property type="match status" value="1"/>
</dbReference>
<dbReference type="Pfam" id="PF08725">
    <property type="entry name" value="Integrin_b_cyt"/>
    <property type="match status" value="1"/>
</dbReference>
<dbReference type="Pfam" id="PF23105">
    <property type="entry name" value="EGF_integrin"/>
    <property type="match status" value="2"/>
</dbReference>
<organism evidence="24 25">
    <name type="scientific">Zophobas morio</name>
    <dbReference type="NCBI Taxonomy" id="2755281"/>
    <lineage>
        <taxon>Eukaryota</taxon>
        <taxon>Metazoa</taxon>
        <taxon>Ecdysozoa</taxon>
        <taxon>Arthropoda</taxon>
        <taxon>Hexapoda</taxon>
        <taxon>Insecta</taxon>
        <taxon>Pterygota</taxon>
        <taxon>Neoptera</taxon>
        <taxon>Endopterygota</taxon>
        <taxon>Coleoptera</taxon>
        <taxon>Polyphaga</taxon>
        <taxon>Cucujiformia</taxon>
        <taxon>Tenebrionidae</taxon>
        <taxon>Zophobas</taxon>
    </lineage>
</organism>
<evidence type="ECO:0000256" key="18">
    <source>
        <dbReference type="PIRSR" id="PIRSR002512-1"/>
    </source>
</evidence>
<keyword evidence="10" id="KW-0106">Calcium</keyword>
<feature type="disulfide bond" evidence="18">
    <location>
        <begin position="471"/>
        <end position="510"/>
    </location>
</feature>
<evidence type="ECO:0000256" key="2">
    <source>
        <dbReference type="ARBA" id="ARBA00007449"/>
    </source>
</evidence>
<keyword evidence="25" id="KW-1185">Reference proteome</keyword>
<feature type="disulfide bond" evidence="18">
    <location>
        <begin position="416"/>
        <end position="679"/>
    </location>
</feature>
<dbReference type="Gene3D" id="1.20.5.100">
    <property type="entry name" value="Cytochrome c1, transmembrane anchor, C-terminal"/>
    <property type="match status" value="1"/>
</dbReference>
<feature type="disulfide bond" evidence="18">
    <location>
        <begin position="559"/>
        <end position="565"/>
    </location>
</feature>
<dbReference type="SMART" id="SM01241">
    <property type="entry name" value="Integrin_b_cyt"/>
    <property type="match status" value="1"/>
</dbReference>
<dbReference type="Pfam" id="PF00362">
    <property type="entry name" value="Integrin_beta"/>
    <property type="match status" value="1"/>
</dbReference>
<dbReference type="InterPro" id="IPR012896">
    <property type="entry name" value="Integrin_bsu_tail"/>
</dbReference>
<feature type="disulfide bond" evidence="18">
    <location>
        <begin position="608"/>
        <end position="620"/>
    </location>
</feature>
<feature type="disulfide bond" evidence="18">
    <location>
        <begin position="567"/>
        <end position="576"/>
    </location>
</feature>
<feature type="disulfide bond" evidence="18">
    <location>
        <begin position="631"/>
        <end position="640"/>
    </location>
</feature>
<evidence type="ECO:0000256" key="9">
    <source>
        <dbReference type="ARBA" id="ARBA00022737"/>
    </source>
</evidence>
<feature type="disulfide bond" evidence="18">
    <location>
        <begin position="31"/>
        <end position="40"/>
    </location>
</feature>
<feature type="disulfide bond" evidence="18">
    <location>
        <begin position="657"/>
        <end position="687"/>
    </location>
</feature>
<keyword evidence="9" id="KW-0677">Repeat</keyword>
<feature type="disulfide bond" evidence="18">
    <location>
        <begin position="476"/>
        <end position="485"/>
    </location>
</feature>
<feature type="disulfide bond" evidence="18">
    <location>
        <begin position="637"/>
        <end position="711"/>
    </location>
</feature>
<keyword evidence="11" id="KW-0460">Magnesium</keyword>
<dbReference type="InterPro" id="IPR014836">
    <property type="entry name" value="Integrin_bsu_cyt_dom"/>
</dbReference>
<dbReference type="SMART" id="SM01242">
    <property type="entry name" value="Integrin_B_tail"/>
    <property type="match status" value="1"/>
</dbReference>
<feature type="disulfide bond" evidence="18">
    <location>
        <begin position="603"/>
        <end position="653"/>
    </location>
</feature>
<feature type="disulfide bond" evidence="18">
    <location>
        <begin position="43"/>
        <end position="52"/>
    </location>
</feature>
<dbReference type="GO" id="GO:0007229">
    <property type="term" value="P:integrin-mediated signaling pathway"/>
    <property type="evidence" value="ECO:0007669"/>
    <property type="project" value="UniProtKB-KW"/>
</dbReference>
<feature type="disulfide bond" evidence="18">
    <location>
        <begin position="186"/>
        <end position="198"/>
    </location>
</feature>
<evidence type="ECO:0000313" key="24">
    <source>
        <dbReference type="EMBL" id="KAJ3653854.1"/>
    </source>
</evidence>
<keyword evidence="12 19" id="KW-0130">Cell adhesion</keyword>
<evidence type="ECO:0000313" key="25">
    <source>
        <dbReference type="Proteomes" id="UP001168821"/>
    </source>
</evidence>
<evidence type="ECO:0000256" key="7">
    <source>
        <dbReference type="ARBA" id="ARBA00022723"/>
    </source>
</evidence>
<dbReference type="InterPro" id="IPR040622">
    <property type="entry name" value="EGF_integrin_1"/>
</dbReference>
<dbReference type="Gene3D" id="3.40.50.410">
    <property type="entry name" value="von Willebrand factor, type A domain"/>
    <property type="match status" value="1"/>
</dbReference>
<dbReference type="AlphaFoldDB" id="A0AA38IEW3"/>
<evidence type="ECO:0000256" key="4">
    <source>
        <dbReference type="ARBA" id="ARBA00022536"/>
    </source>
</evidence>
<feature type="disulfide bond" evidence="18">
    <location>
        <begin position="246"/>
        <end position="287"/>
    </location>
</feature>
<feature type="transmembrane region" description="Helical" evidence="21">
    <location>
        <begin position="717"/>
        <end position="739"/>
    </location>
</feature>
<dbReference type="SUPFAM" id="SSF69687">
    <property type="entry name" value="Integrin beta tail domain"/>
    <property type="match status" value="1"/>
</dbReference>
<dbReference type="InterPro" id="IPR015812">
    <property type="entry name" value="Integrin_bsu"/>
</dbReference>
<evidence type="ECO:0000256" key="11">
    <source>
        <dbReference type="ARBA" id="ARBA00022842"/>
    </source>
</evidence>
<dbReference type="Gene3D" id="2.10.25.10">
    <property type="entry name" value="Laminin"/>
    <property type="match status" value="4"/>
</dbReference>
<evidence type="ECO:0000256" key="13">
    <source>
        <dbReference type="ARBA" id="ARBA00022989"/>
    </source>
</evidence>
<dbReference type="GO" id="GO:0007157">
    <property type="term" value="P:heterophilic cell-cell adhesion via plasma membrane cell adhesion molecules"/>
    <property type="evidence" value="ECO:0007669"/>
    <property type="project" value="UniProtKB-ARBA"/>
</dbReference>
<dbReference type="Pfam" id="PF07965">
    <property type="entry name" value="Integrin_B_tail"/>
    <property type="match status" value="1"/>
</dbReference>
<evidence type="ECO:0000256" key="17">
    <source>
        <dbReference type="ARBA" id="ARBA00023180"/>
    </source>
</evidence>
<dbReference type="GO" id="GO:0005178">
    <property type="term" value="F:integrin binding"/>
    <property type="evidence" value="ECO:0007669"/>
    <property type="project" value="TreeGrafter"/>
</dbReference>
<keyword evidence="8 22" id="KW-0732">Signal</keyword>
<accession>A0AA38IEW3</accession>
<evidence type="ECO:0000256" key="6">
    <source>
        <dbReference type="ARBA" id="ARBA00022692"/>
    </source>
</evidence>
<evidence type="ECO:0000256" key="3">
    <source>
        <dbReference type="ARBA" id="ARBA00022475"/>
    </source>
</evidence>
<feature type="disulfide bond" evidence="18">
    <location>
        <begin position="444"/>
        <end position="448"/>
    </location>
</feature>
<evidence type="ECO:0000259" key="23">
    <source>
        <dbReference type="PROSITE" id="PS00022"/>
    </source>
</evidence>
<dbReference type="GO" id="GO:0009986">
    <property type="term" value="C:cell surface"/>
    <property type="evidence" value="ECO:0007669"/>
    <property type="project" value="TreeGrafter"/>
</dbReference>
<feature type="chain" id="PRO_5041254019" description="Integrin beta" evidence="22">
    <location>
        <begin position="20"/>
        <end position="785"/>
    </location>
</feature>
<feature type="disulfide bond" evidence="18">
    <location>
        <begin position="540"/>
        <end position="545"/>
    </location>
</feature>
<feature type="signal peptide" evidence="22">
    <location>
        <begin position="1"/>
        <end position="19"/>
    </location>
</feature>
<feature type="disulfide bond" evidence="18">
    <location>
        <begin position="578"/>
        <end position="585"/>
    </location>
</feature>
<gene>
    <name evidence="24" type="ORF">Zmor_013086</name>
</gene>
<keyword evidence="13 21" id="KW-1133">Transmembrane helix</keyword>
<dbReference type="InterPro" id="IPR036349">
    <property type="entry name" value="Integrin_bsu_tail_dom_sf"/>
</dbReference>
<keyword evidence="7" id="KW-0479">Metal-binding</keyword>
<dbReference type="GO" id="GO:0016477">
    <property type="term" value="P:cell migration"/>
    <property type="evidence" value="ECO:0007669"/>
    <property type="project" value="TreeGrafter"/>
</dbReference>
<keyword evidence="5" id="KW-0597">Phosphoprotein</keyword>
<keyword evidence="4" id="KW-0245">EGF-like domain</keyword>
<evidence type="ECO:0000256" key="22">
    <source>
        <dbReference type="SAM" id="SignalP"/>
    </source>
</evidence>
<dbReference type="SUPFAM" id="SSF53300">
    <property type="entry name" value="vWA-like"/>
    <property type="match status" value="1"/>
</dbReference>
<sequence>MVPLNALFLLFLTAKLISGDSTNNCKSKETCSECIQEIGCLWCINPKTEIHCVYESEVRDSWCEDNFVINPQGSDEVLQNSPLASTEGNAVQIRPQRVKLTLRRGEEYKLHFQYAQAENYPVDLYYIMDLSASMEEHREKLAKLGAKLAQTMMNITNNFKLGFGSFVDKVDLPFVSTVPAKLEHPCNLNKKNGQKVVCVSPYSFKNHMSLSTDYNKFSQEVFDAKVSGNLDAPEGGFDALMQAIVCKDVIGWRAQARHLIVFSTDAEFHIAGDGKLAGVVEPNDARCHMVKNSYTDYLKLDYPSISQINNVAKENNINIVFAIVNKRRIVDSYKKLSQVVENSNMGALDEKSENVIKLVVENYNKIVDSVTISSNSSNDVEVKISSTCPHPKANGCTNIHVGEIVNFTATIKPLECSKDSNHKTITIKPEALDESITIDLEVLCDCGCEATNSQFFIPKSDKCSTNGTLKCGVCDCDFGFFGKSCECSTETSQSNDDTTCKPNKNDTTVCSGLGICRCGQCQCNRRTNPEEKIFGKYCDCDNYSCKRVNGKLCSQRGTCECGGICNCEAGWTGDACQCPDSTTVCVKPDGNNLICNGHGTCNCGKCECLDEEVRYSGKYCDECPTCEGQRCEELRPCVECQVYKSGVYNQDECKANCTNFLTEVVDKIDNHQDSDVKTCTIVDDNDCTFVFQYEYLDEKQLRVVAEKEKVCRGPPDVLAWVLGVIGSILLAGLILLLIWKVCTTVHDRREYARFENERQKMKWHRNENPLYKEATSTFANPLYHK</sequence>
<evidence type="ECO:0000256" key="1">
    <source>
        <dbReference type="ARBA" id="ARBA00004251"/>
    </source>
</evidence>
<dbReference type="FunFam" id="2.10.25.10:FF:000036">
    <property type="entry name" value="Integrin beta"/>
    <property type="match status" value="1"/>
</dbReference>
<reference evidence="24" key="1">
    <citation type="journal article" date="2023" name="G3 (Bethesda)">
        <title>Whole genome assemblies of Zophobas morio and Tenebrio molitor.</title>
        <authorList>
            <person name="Kaur S."/>
            <person name="Stinson S.A."/>
            <person name="diCenzo G.C."/>
        </authorList>
    </citation>
    <scope>NUCLEOTIDE SEQUENCE</scope>
    <source>
        <strain evidence="24">QUZm001</strain>
    </source>
</reference>
<dbReference type="SUPFAM" id="SSF103575">
    <property type="entry name" value="Plexin repeat"/>
    <property type="match status" value="1"/>
</dbReference>
<dbReference type="InterPro" id="IPR000742">
    <property type="entry name" value="EGF"/>
</dbReference>